<feature type="region of interest" description="Disordered" evidence="1">
    <location>
        <begin position="49"/>
        <end position="71"/>
    </location>
</feature>
<organism evidence="2 3">
    <name type="scientific">Anopheles stephensi</name>
    <name type="common">Indo-Pakistan malaria mosquito</name>
    <dbReference type="NCBI Taxonomy" id="30069"/>
    <lineage>
        <taxon>Eukaryota</taxon>
        <taxon>Metazoa</taxon>
        <taxon>Ecdysozoa</taxon>
        <taxon>Arthropoda</taxon>
        <taxon>Hexapoda</taxon>
        <taxon>Insecta</taxon>
        <taxon>Pterygota</taxon>
        <taxon>Neoptera</taxon>
        <taxon>Endopterygota</taxon>
        <taxon>Diptera</taxon>
        <taxon>Nematocera</taxon>
        <taxon>Culicoidea</taxon>
        <taxon>Culicidae</taxon>
        <taxon>Anophelinae</taxon>
        <taxon>Anopheles</taxon>
    </lineage>
</organism>
<accession>A0A182YIF6</accession>
<protein>
    <submittedName>
        <fullName evidence="2">Uncharacterized protein</fullName>
    </submittedName>
</protein>
<dbReference type="Proteomes" id="UP000076408">
    <property type="component" value="Unassembled WGS sequence"/>
</dbReference>
<dbReference type="VEuPathDB" id="VectorBase:ASTEI20_035571"/>
<evidence type="ECO:0000256" key="1">
    <source>
        <dbReference type="SAM" id="MobiDB-lite"/>
    </source>
</evidence>
<feature type="compositionally biased region" description="Polar residues" evidence="1">
    <location>
        <begin position="59"/>
        <end position="68"/>
    </location>
</feature>
<proteinExistence type="predicted"/>
<evidence type="ECO:0000313" key="2">
    <source>
        <dbReference type="EnsemblMetazoa" id="ASTEI08242-PA"/>
    </source>
</evidence>
<dbReference type="EnsemblMetazoa" id="ASTEI08242-RA">
    <property type="protein sequence ID" value="ASTEI08242-PA"/>
    <property type="gene ID" value="ASTEI08242"/>
</dbReference>
<keyword evidence="3" id="KW-1185">Reference proteome</keyword>
<dbReference type="OMA" id="DIEEPCA"/>
<reference evidence="3" key="1">
    <citation type="journal article" date="2014" name="Genome Biol.">
        <title>Genome analysis of a major urban malaria vector mosquito, Anopheles stephensi.</title>
        <authorList>
            <person name="Jiang X."/>
            <person name="Peery A."/>
            <person name="Hall A.B."/>
            <person name="Sharma A."/>
            <person name="Chen X.G."/>
            <person name="Waterhouse R.M."/>
            <person name="Komissarov A."/>
            <person name="Riehle M.M."/>
            <person name="Shouche Y."/>
            <person name="Sharakhova M.V."/>
            <person name="Lawson D."/>
            <person name="Pakpour N."/>
            <person name="Arensburger P."/>
            <person name="Davidson V.L."/>
            <person name="Eiglmeier K."/>
            <person name="Emrich S."/>
            <person name="George P."/>
            <person name="Kennedy R.C."/>
            <person name="Mane S.P."/>
            <person name="Maslen G."/>
            <person name="Oringanje C."/>
            <person name="Qi Y."/>
            <person name="Settlage R."/>
            <person name="Tojo M."/>
            <person name="Tubio J.M."/>
            <person name="Unger M.F."/>
            <person name="Wang B."/>
            <person name="Vernick K.D."/>
            <person name="Ribeiro J.M."/>
            <person name="James A.A."/>
            <person name="Michel K."/>
            <person name="Riehle M.A."/>
            <person name="Luckhart S."/>
            <person name="Sharakhov I.V."/>
            <person name="Tu Z."/>
        </authorList>
    </citation>
    <scope>NUCLEOTIDE SEQUENCE [LARGE SCALE GENOMIC DNA]</scope>
    <source>
        <strain evidence="3">Indian</strain>
    </source>
</reference>
<dbReference type="VEuPathDB" id="VectorBase:ASTEI08242"/>
<reference evidence="2" key="2">
    <citation type="submission" date="2020-05" db="UniProtKB">
        <authorList>
            <consortium name="EnsemblMetazoa"/>
        </authorList>
    </citation>
    <scope>IDENTIFICATION</scope>
    <source>
        <strain evidence="2">Indian</strain>
    </source>
</reference>
<dbReference type="AlphaFoldDB" id="A0A182YIF6"/>
<name>A0A182YIF6_ANOST</name>
<dbReference type="VEuPathDB" id="VectorBase:ASTE002601"/>
<feature type="region of interest" description="Disordered" evidence="1">
    <location>
        <begin position="104"/>
        <end position="132"/>
    </location>
</feature>
<evidence type="ECO:0000313" key="3">
    <source>
        <dbReference type="Proteomes" id="UP000076408"/>
    </source>
</evidence>
<sequence length="210" mass="23611">MEYSSFVKGFRKKSFHSYASPPDTEYAKEFEEQMQALVINFDIDDTKMEQQQQQQHHQMSFTTSTPLASGSGLKWKTRRKASCTALFDETERLDVPKKRMAVNIDQSAESQELHHGSYDSSEGISMRFDSSSSNDDAAWNEFIGNSSAGSSQLKEEKVQHHSSTFPFEAIQGEDSLLEPSADVFAPEDTAMFATKLVCMPAKRTHDEANS</sequence>